<dbReference type="Proteomes" id="UP000237000">
    <property type="component" value="Unassembled WGS sequence"/>
</dbReference>
<dbReference type="EMBL" id="JXTC01000059">
    <property type="protein sequence ID" value="PON93292.1"/>
    <property type="molecule type" value="Genomic_DNA"/>
</dbReference>
<feature type="domain" description="F-box" evidence="1">
    <location>
        <begin position="12"/>
        <end position="51"/>
    </location>
</feature>
<dbReference type="SUPFAM" id="SSF81383">
    <property type="entry name" value="F-box domain"/>
    <property type="match status" value="1"/>
</dbReference>
<dbReference type="Pfam" id="PF00646">
    <property type="entry name" value="F-box"/>
    <property type="match status" value="1"/>
</dbReference>
<dbReference type="OrthoDB" id="1136566at2759"/>
<evidence type="ECO:0000259" key="1">
    <source>
        <dbReference type="Pfam" id="PF00646"/>
    </source>
</evidence>
<dbReference type="PANTHER" id="PTHR33207">
    <property type="entry name" value="F-BOX DOMAIN CONTAINING PROTEIN-RELATED"/>
    <property type="match status" value="1"/>
</dbReference>
<evidence type="ECO:0000313" key="2">
    <source>
        <dbReference type="EMBL" id="PON93292.1"/>
    </source>
</evidence>
<proteinExistence type="predicted"/>
<dbReference type="AlphaFoldDB" id="A0A2P5F677"/>
<comment type="caution">
    <text evidence="2">The sequence shown here is derived from an EMBL/GenBank/DDBJ whole genome shotgun (WGS) entry which is preliminary data.</text>
</comment>
<keyword evidence="3" id="KW-1185">Reference proteome</keyword>
<gene>
    <name evidence="2" type="ORF">TorRG33x02_108630</name>
</gene>
<evidence type="ECO:0000313" key="3">
    <source>
        <dbReference type="Proteomes" id="UP000237000"/>
    </source>
</evidence>
<dbReference type="Gene3D" id="1.20.1280.50">
    <property type="match status" value="1"/>
</dbReference>
<sequence length="129" mass="15137">MRPKAKHRIHILGDDLLEEVLFRLPHRRYLSHYTSVCKRWHSLISSPHFMRRFIQFHHYHRHHEPSYSILSTLQLHIHKPLAEIVSKKSKILHGKPSPSSGSYILHNLPSNAKIMTSCKDLLLLSPSKN</sequence>
<protein>
    <submittedName>
        <fullName evidence="2">F-box domain containing protein</fullName>
    </submittedName>
</protein>
<accession>A0A2P5F677</accession>
<name>A0A2P5F677_TREOI</name>
<dbReference type="InterPro" id="IPR036047">
    <property type="entry name" value="F-box-like_dom_sf"/>
</dbReference>
<organism evidence="2 3">
    <name type="scientific">Trema orientale</name>
    <name type="common">Charcoal tree</name>
    <name type="synonym">Celtis orientalis</name>
    <dbReference type="NCBI Taxonomy" id="63057"/>
    <lineage>
        <taxon>Eukaryota</taxon>
        <taxon>Viridiplantae</taxon>
        <taxon>Streptophyta</taxon>
        <taxon>Embryophyta</taxon>
        <taxon>Tracheophyta</taxon>
        <taxon>Spermatophyta</taxon>
        <taxon>Magnoliopsida</taxon>
        <taxon>eudicotyledons</taxon>
        <taxon>Gunneridae</taxon>
        <taxon>Pentapetalae</taxon>
        <taxon>rosids</taxon>
        <taxon>fabids</taxon>
        <taxon>Rosales</taxon>
        <taxon>Cannabaceae</taxon>
        <taxon>Trema</taxon>
    </lineage>
</organism>
<dbReference type="InterPro" id="IPR001810">
    <property type="entry name" value="F-box_dom"/>
</dbReference>
<reference evidence="3" key="1">
    <citation type="submission" date="2016-06" db="EMBL/GenBank/DDBJ databases">
        <title>Parallel loss of symbiosis genes in relatives of nitrogen-fixing non-legume Parasponia.</title>
        <authorList>
            <person name="Van Velzen R."/>
            <person name="Holmer R."/>
            <person name="Bu F."/>
            <person name="Rutten L."/>
            <person name="Van Zeijl A."/>
            <person name="Liu W."/>
            <person name="Santuari L."/>
            <person name="Cao Q."/>
            <person name="Sharma T."/>
            <person name="Shen D."/>
            <person name="Roswanjaya Y."/>
            <person name="Wardhani T."/>
            <person name="Kalhor M.S."/>
            <person name="Jansen J."/>
            <person name="Van den Hoogen J."/>
            <person name="Gungor B."/>
            <person name="Hartog M."/>
            <person name="Hontelez J."/>
            <person name="Verver J."/>
            <person name="Yang W.-C."/>
            <person name="Schijlen E."/>
            <person name="Repin R."/>
            <person name="Schilthuizen M."/>
            <person name="Schranz E."/>
            <person name="Heidstra R."/>
            <person name="Miyata K."/>
            <person name="Fedorova E."/>
            <person name="Kohlen W."/>
            <person name="Bisseling T."/>
            <person name="Smit S."/>
            <person name="Geurts R."/>
        </authorList>
    </citation>
    <scope>NUCLEOTIDE SEQUENCE [LARGE SCALE GENOMIC DNA]</scope>
    <source>
        <strain evidence="3">cv. RG33-2</strain>
    </source>
</reference>
<dbReference type="InParanoid" id="A0A2P5F677"/>